<dbReference type="Proteomes" id="UP000708347">
    <property type="component" value="Unassembled WGS sequence"/>
</dbReference>
<dbReference type="InterPro" id="IPR000639">
    <property type="entry name" value="Epox_hydrolase-like"/>
</dbReference>
<reference evidence="2 3" key="1">
    <citation type="submission" date="2019-05" db="EMBL/GenBank/DDBJ databases">
        <title>Mycolicibacterium sphagni ENV482 genome assembly.</title>
        <authorList>
            <person name="Chen W."/>
            <person name="Faulkner N.W."/>
            <person name="Hyman M.R."/>
        </authorList>
    </citation>
    <scope>NUCLEOTIDE SEQUENCE [LARGE SCALE GENOMIC DNA]</scope>
    <source>
        <strain evidence="2 3">ENV482</strain>
    </source>
</reference>
<evidence type="ECO:0000259" key="1">
    <source>
        <dbReference type="Pfam" id="PF12697"/>
    </source>
</evidence>
<dbReference type="InterPro" id="IPR000073">
    <property type="entry name" value="AB_hydrolase_1"/>
</dbReference>
<dbReference type="Pfam" id="PF12697">
    <property type="entry name" value="Abhydrolase_6"/>
    <property type="match status" value="1"/>
</dbReference>
<gene>
    <name evidence="2" type="ORF">FEG63_00375</name>
</gene>
<protein>
    <submittedName>
        <fullName evidence="2">Alpha/beta hydrolase</fullName>
    </submittedName>
</protein>
<sequence>MAPREPIHSGAGEPILLLHPFMMSSYVWTDVAAQLADTGRYEVFAPSMAGHNGGPRNRSWFLDTNTLADHVERQLDQLGWDTAHVVGNSLGGWVAFEMERRGRARTLTAIAPAGGWHRWSPVKYEIVGKFVAGLPVWLTALVLRERALRLPGAKAAASVPISATPAGLTEVQLQEIIDDVTHCPAYYQLLIKALLMPGLMELTETAVPTHLVVCERDRVLPHPRFSNHFRKHIPNIEKVTELDSVGHIPMFEAPQRVTNLIADWVDAHVPPVRQSQAGAS</sequence>
<dbReference type="InterPro" id="IPR029058">
    <property type="entry name" value="AB_hydrolase_fold"/>
</dbReference>
<dbReference type="PRINTS" id="PR00412">
    <property type="entry name" value="EPOXHYDRLASE"/>
</dbReference>
<name>A0ABX2JQC5_9MYCO</name>
<dbReference type="PANTHER" id="PTHR43798:SF33">
    <property type="entry name" value="HYDROLASE, PUTATIVE (AFU_ORTHOLOGUE AFUA_2G14860)-RELATED"/>
    <property type="match status" value="1"/>
</dbReference>
<organism evidence="2 3">
    <name type="scientific">Mycolicibacterium sphagni</name>
    <dbReference type="NCBI Taxonomy" id="1786"/>
    <lineage>
        <taxon>Bacteria</taxon>
        <taxon>Bacillati</taxon>
        <taxon>Actinomycetota</taxon>
        <taxon>Actinomycetes</taxon>
        <taxon>Mycobacteriales</taxon>
        <taxon>Mycobacteriaceae</taxon>
        <taxon>Mycolicibacterium</taxon>
    </lineage>
</organism>
<dbReference type="Gene3D" id="3.40.50.1820">
    <property type="entry name" value="alpha/beta hydrolase"/>
    <property type="match status" value="1"/>
</dbReference>
<dbReference type="RefSeq" id="WP_174396019.1">
    <property type="nucleotide sequence ID" value="NZ_VBSB01000001.1"/>
</dbReference>
<dbReference type="InterPro" id="IPR050266">
    <property type="entry name" value="AB_hydrolase_sf"/>
</dbReference>
<keyword evidence="2" id="KW-0378">Hydrolase</keyword>
<comment type="caution">
    <text evidence="2">The sequence shown here is derived from an EMBL/GenBank/DDBJ whole genome shotgun (WGS) entry which is preliminary data.</text>
</comment>
<dbReference type="GO" id="GO:0016787">
    <property type="term" value="F:hydrolase activity"/>
    <property type="evidence" value="ECO:0007669"/>
    <property type="project" value="UniProtKB-KW"/>
</dbReference>
<evidence type="ECO:0000313" key="2">
    <source>
        <dbReference type="EMBL" id="NTY58004.1"/>
    </source>
</evidence>
<evidence type="ECO:0000313" key="3">
    <source>
        <dbReference type="Proteomes" id="UP000708347"/>
    </source>
</evidence>
<feature type="domain" description="AB hydrolase-1" evidence="1">
    <location>
        <begin position="15"/>
        <end position="257"/>
    </location>
</feature>
<dbReference type="EMBL" id="VBSB01000001">
    <property type="protein sequence ID" value="NTY58004.1"/>
    <property type="molecule type" value="Genomic_DNA"/>
</dbReference>
<dbReference type="SUPFAM" id="SSF53474">
    <property type="entry name" value="alpha/beta-Hydrolases"/>
    <property type="match status" value="1"/>
</dbReference>
<accession>A0ABX2JQC5</accession>
<dbReference type="PANTHER" id="PTHR43798">
    <property type="entry name" value="MONOACYLGLYCEROL LIPASE"/>
    <property type="match status" value="1"/>
</dbReference>
<proteinExistence type="predicted"/>
<keyword evidence="3" id="KW-1185">Reference proteome</keyword>